<accession>A0A0K0F0B8</accession>
<evidence type="ECO:0000313" key="2">
    <source>
        <dbReference type="Proteomes" id="UP000035680"/>
    </source>
</evidence>
<evidence type="ECO:0000256" key="1">
    <source>
        <dbReference type="SAM" id="MobiDB-lite"/>
    </source>
</evidence>
<dbReference type="AlphaFoldDB" id="A0A0K0F0B8"/>
<reference evidence="2" key="1">
    <citation type="submission" date="2014-07" db="EMBL/GenBank/DDBJ databases">
        <authorList>
            <person name="Martin A.A"/>
            <person name="De Silva N."/>
        </authorList>
    </citation>
    <scope>NUCLEOTIDE SEQUENCE</scope>
</reference>
<sequence>MSSTTTSFFDFPSSSSSEDETITSLKVNLSTEASKEDTSLSNQQKEGNSSIKCNGNFKDNNKMVNENLSDECCIEEKFNNQLFKLFSQMPTTPSYEGKSKSTNVLSILTQPDDIEKMILSNSNEIKSNKKNLSISFLPGTGQSFLGDCVIKKECCNGKGLQIYNCYDIASAMNLNDYNKNNNLFSIVGNKISAEGVKECKRNDYIYSKLDNILSGFNFNKMLTQSLFLPTSGFSLNDLTGMFFN</sequence>
<feature type="compositionally biased region" description="Low complexity" evidence="1">
    <location>
        <begin position="1"/>
        <end position="16"/>
    </location>
</feature>
<name>A0A0K0F0B8_STRVS</name>
<proteinExistence type="predicted"/>
<feature type="compositionally biased region" description="Polar residues" evidence="1">
    <location>
        <begin position="39"/>
        <end position="53"/>
    </location>
</feature>
<dbReference type="Proteomes" id="UP000035680">
    <property type="component" value="Unassembled WGS sequence"/>
</dbReference>
<keyword evidence="2" id="KW-1185">Reference proteome</keyword>
<protein>
    <submittedName>
        <fullName evidence="3">Uncharacterized protein</fullName>
    </submittedName>
</protein>
<reference evidence="3" key="2">
    <citation type="submission" date="2015-08" db="UniProtKB">
        <authorList>
            <consortium name="WormBaseParasite"/>
        </authorList>
    </citation>
    <scope>IDENTIFICATION</scope>
</reference>
<evidence type="ECO:0000313" key="3">
    <source>
        <dbReference type="WBParaSite" id="SVE_0223200.1"/>
    </source>
</evidence>
<dbReference type="WBParaSite" id="SVE_0223200.1">
    <property type="protein sequence ID" value="SVE_0223200.1"/>
    <property type="gene ID" value="SVE_0223200"/>
</dbReference>
<organism evidence="2 3">
    <name type="scientific">Strongyloides venezuelensis</name>
    <name type="common">Threadworm</name>
    <dbReference type="NCBI Taxonomy" id="75913"/>
    <lineage>
        <taxon>Eukaryota</taxon>
        <taxon>Metazoa</taxon>
        <taxon>Ecdysozoa</taxon>
        <taxon>Nematoda</taxon>
        <taxon>Chromadorea</taxon>
        <taxon>Rhabditida</taxon>
        <taxon>Tylenchina</taxon>
        <taxon>Panagrolaimomorpha</taxon>
        <taxon>Strongyloidoidea</taxon>
        <taxon>Strongyloididae</taxon>
        <taxon>Strongyloides</taxon>
    </lineage>
</organism>
<feature type="region of interest" description="Disordered" evidence="1">
    <location>
        <begin position="1"/>
        <end position="56"/>
    </location>
</feature>